<dbReference type="Pfam" id="PF01042">
    <property type="entry name" value="Ribonuc_L-PSP"/>
    <property type="match status" value="1"/>
</dbReference>
<sequence length="137" mass="15275">MQTSHNLTSFHKTKTMKTIYTPDALPVLPVFSQAAISSDFVYMSGNIGCTKEFKLVPGVVQAQTHAALENIRTILKAAGSDLKHIIKANIYMMDMEKEFGLMNEVYMQAYACRMCVGVKYLPFSTAIEIKCVAEILK</sequence>
<dbReference type="Proteomes" id="UP000724874">
    <property type="component" value="Unassembled WGS sequence"/>
</dbReference>
<name>A0A9P5NBD1_GYMJU</name>
<dbReference type="CDD" id="cd00448">
    <property type="entry name" value="YjgF_YER057c_UK114_family"/>
    <property type="match status" value="1"/>
</dbReference>
<dbReference type="PANTHER" id="PTHR11803">
    <property type="entry name" value="2-IMINOBUTANOATE/2-IMINOPROPANOATE DEAMINASE RIDA"/>
    <property type="match status" value="1"/>
</dbReference>
<organism evidence="2 3">
    <name type="scientific">Gymnopilus junonius</name>
    <name type="common">Spectacular rustgill mushroom</name>
    <name type="synonym">Gymnopilus spectabilis subsp. junonius</name>
    <dbReference type="NCBI Taxonomy" id="109634"/>
    <lineage>
        <taxon>Eukaryota</taxon>
        <taxon>Fungi</taxon>
        <taxon>Dikarya</taxon>
        <taxon>Basidiomycota</taxon>
        <taxon>Agaricomycotina</taxon>
        <taxon>Agaricomycetes</taxon>
        <taxon>Agaricomycetidae</taxon>
        <taxon>Agaricales</taxon>
        <taxon>Agaricineae</taxon>
        <taxon>Hymenogastraceae</taxon>
        <taxon>Gymnopilus</taxon>
    </lineage>
</organism>
<dbReference type="GO" id="GO:0005829">
    <property type="term" value="C:cytosol"/>
    <property type="evidence" value="ECO:0007669"/>
    <property type="project" value="TreeGrafter"/>
</dbReference>
<proteinExistence type="inferred from homology"/>
<comment type="similarity">
    <text evidence="1">Belongs to the RutC family.</text>
</comment>
<dbReference type="PANTHER" id="PTHR11803:SF42">
    <property type="entry name" value="MMF1"/>
    <property type="match status" value="1"/>
</dbReference>
<gene>
    <name evidence="2" type="ORF">CPB84DRAFT_1894045</name>
</gene>
<dbReference type="AlphaFoldDB" id="A0A9P5NBD1"/>
<dbReference type="OrthoDB" id="309640at2759"/>
<keyword evidence="3" id="KW-1185">Reference proteome</keyword>
<dbReference type="GO" id="GO:0005739">
    <property type="term" value="C:mitochondrion"/>
    <property type="evidence" value="ECO:0007669"/>
    <property type="project" value="TreeGrafter"/>
</dbReference>
<reference evidence="2" key="1">
    <citation type="submission" date="2020-11" db="EMBL/GenBank/DDBJ databases">
        <authorList>
            <consortium name="DOE Joint Genome Institute"/>
            <person name="Ahrendt S."/>
            <person name="Riley R."/>
            <person name="Andreopoulos W."/>
            <person name="LaButti K."/>
            <person name="Pangilinan J."/>
            <person name="Ruiz-duenas F.J."/>
            <person name="Barrasa J.M."/>
            <person name="Sanchez-Garcia M."/>
            <person name="Camarero S."/>
            <person name="Miyauchi S."/>
            <person name="Serrano A."/>
            <person name="Linde D."/>
            <person name="Babiker R."/>
            <person name="Drula E."/>
            <person name="Ayuso-Fernandez I."/>
            <person name="Pacheco R."/>
            <person name="Padilla G."/>
            <person name="Ferreira P."/>
            <person name="Barriuso J."/>
            <person name="Kellner H."/>
            <person name="Castanera R."/>
            <person name="Alfaro M."/>
            <person name="Ramirez L."/>
            <person name="Pisabarro A.G."/>
            <person name="Kuo A."/>
            <person name="Tritt A."/>
            <person name="Lipzen A."/>
            <person name="He G."/>
            <person name="Yan M."/>
            <person name="Ng V."/>
            <person name="Cullen D."/>
            <person name="Martin F."/>
            <person name="Rosso M.-N."/>
            <person name="Henrissat B."/>
            <person name="Hibbett D."/>
            <person name="Martinez A.T."/>
            <person name="Grigoriev I.V."/>
        </authorList>
    </citation>
    <scope>NUCLEOTIDE SEQUENCE</scope>
    <source>
        <strain evidence="2">AH 44721</strain>
    </source>
</reference>
<evidence type="ECO:0000256" key="1">
    <source>
        <dbReference type="ARBA" id="ARBA00010552"/>
    </source>
</evidence>
<dbReference type="InterPro" id="IPR035959">
    <property type="entry name" value="RutC-like_sf"/>
</dbReference>
<dbReference type="EMBL" id="JADNYJ010000232">
    <property type="protein sequence ID" value="KAF8873648.1"/>
    <property type="molecule type" value="Genomic_DNA"/>
</dbReference>
<dbReference type="FunFam" id="3.30.1330.40:FF:000001">
    <property type="entry name" value="L-PSP family endoribonuclease"/>
    <property type="match status" value="1"/>
</dbReference>
<dbReference type="GO" id="GO:0019239">
    <property type="term" value="F:deaminase activity"/>
    <property type="evidence" value="ECO:0007669"/>
    <property type="project" value="TreeGrafter"/>
</dbReference>
<dbReference type="SUPFAM" id="SSF55298">
    <property type="entry name" value="YjgF-like"/>
    <property type="match status" value="1"/>
</dbReference>
<evidence type="ECO:0000313" key="2">
    <source>
        <dbReference type="EMBL" id="KAF8873648.1"/>
    </source>
</evidence>
<accession>A0A9P5NBD1</accession>
<dbReference type="Gene3D" id="3.30.1330.40">
    <property type="entry name" value="RutC-like"/>
    <property type="match status" value="1"/>
</dbReference>
<evidence type="ECO:0000313" key="3">
    <source>
        <dbReference type="Proteomes" id="UP000724874"/>
    </source>
</evidence>
<comment type="caution">
    <text evidence="2">The sequence shown here is derived from an EMBL/GenBank/DDBJ whole genome shotgun (WGS) entry which is preliminary data.</text>
</comment>
<protein>
    <submittedName>
        <fullName evidence="2">Endoribonuclease L-PSP</fullName>
    </submittedName>
</protein>
<dbReference type="InterPro" id="IPR006175">
    <property type="entry name" value="YjgF/YER057c/UK114"/>
</dbReference>